<keyword evidence="3" id="KW-1185">Reference proteome</keyword>
<reference evidence="2 3" key="1">
    <citation type="journal article" date="2012" name="PLoS Pathog.">
        <title>The genome of the obligate intracellular parasite Trachipleistophora hominis: new insights into microsporidian genome dynamics and reductive evolution.</title>
        <authorList>
            <person name="Heinz E."/>
            <person name="Williams T.A."/>
            <person name="Nakjang S."/>
            <person name="Noel C.J."/>
            <person name="Swan D.C."/>
            <person name="Goldberg A.V."/>
            <person name="Harris S.R."/>
            <person name="Weinmaier T."/>
            <person name="Markert S."/>
            <person name="Becher D."/>
            <person name="Bernhardt J."/>
            <person name="Dagan T."/>
            <person name="Hacker C."/>
            <person name="Lucocq J.M."/>
            <person name="Schweder T."/>
            <person name="Rattei T."/>
            <person name="Hall N."/>
            <person name="Hirt R.P."/>
            <person name="Embley T.M."/>
        </authorList>
    </citation>
    <scope>NUCLEOTIDE SEQUENCE [LARGE SCALE GENOMIC DNA]</scope>
</reference>
<organism evidence="2 3">
    <name type="scientific">Trachipleistophora hominis</name>
    <name type="common">Microsporidian parasite</name>
    <dbReference type="NCBI Taxonomy" id="72359"/>
    <lineage>
        <taxon>Eukaryota</taxon>
        <taxon>Fungi</taxon>
        <taxon>Fungi incertae sedis</taxon>
        <taxon>Microsporidia</taxon>
        <taxon>Pleistophoridae</taxon>
        <taxon>Trachipleistophora</taxon>
    </lineage>
</organism>
<evidence type="ECO:0000313" key="2">
    <source>
        <dbReference type="EMBL" id="ELQ74652.1"/>
    </source>
</evidence>
<accession>L7JV87</accession>
<proteinExistence type="predicted"/>
<dbReference type="OMA" id="NPVENIH"/>
<evidence type="ECO:0000313" key="3">
    <source>
        <dbReference type="Proteomes" id="UP000011185"/>
    </source>
</evidence>
<dbReference type="VEuPathDB" id="MicrosporidiaDB:THOM_2438"/>
<dbReference type="OrthoDB" id="10353812at2759"/>
<dbReference type="AlphaFoldDB" id="L7JV87"/>
<dbReference type="InParanoid" id="L7JV87"/>
<name>L7JV87_TRAHO</name>
<dbReference type="EMBL" id="JH994033">
    <property type="protein sequence ID" value="ELQ74652.1"/>
    <property type="molecule type" value="Genomic_DNA"/>
</dbReference>
<dbReference type="HOGENOM" id="CLU_164198_0_0_1"/>
<feature type="domain" description="Zinc-ribbon 15" evidence="1">
    <location>
        <begin position="18"/>
        <end position="91"/>
    </location>
</feature>
<evidence type="ECO:0000259" key="1">
    <source>
        <dbReference type="Pfam" id="PF17032"/>
    </source>
</evidence>
<dbReference type="InterPro" id="IPR031493">
    <property type="entry name" value="Zinc_ribbon_15"/>
</dbReference>
<dbReference type="Proteomes" id="UP000011185">
    <property type="component" value="Unassembled WGS sequence"/>
</dbReference>
<dbReference type="Pfam" id="PF17032">
    <property type="entry name" value="Zn_ribbon_15"/>
    <property type="match status" value="1"/>
</dbReference>
<gene>
    <name evidence="2" type="ORF">THOM_2438</name>
</gene>
<protein>
    <recommendedName>
        <fullName evidence="1">Zinc-ribbon 15 domain-containing protein</fullName>
    </recommendedName>
</protein>
<sequence length="104" mass="11828">MPLEHTVKLETENPVENIHCPICSRMSKTTKLVKKTYITFLMIPLFCVKTSAPYIGCDKCKYGLGMEDVMICDNCRNVIIDDADRFCSRCGFKVREELGSGVKR</sequence>